<geneLocation type="mitochondrion" evidence="2"/>
<gene>
    <name evidence="2" type="primary">oi1rnl</name>
    <name evidence="2" type="ORF">C0990_000016</name>
</gene>
<sequence length="382" mass="44104">MMKKLTTTLAPSPSLFPPGFLKQGEGRAKELAITKFIKNHNDFEIKDFVAPISRFIKFPIMLDKLLDRISKLASQHNIPLAYKDKLFTERMNQEGIKKAKHDLRGKGGIYIWYCHKTGYFYLGSAQVFFGRNARLSTYLMPSRLLNTHKNISKDLAKDLLKYGYEEFSLIIVEQFNVGMNIEMLLYQEQLWMMLYPTYNRSLKVGSNEGLPMPEAIRQQMSTSIFSYEVSDGKILPESEKEHFGIKKLTRDGISSIEQPDVIIPISNFELSPLLKTGSLYKDRFLFASERLVGEKLISWKTPVAVSKQNELTKGNDQRSNGIYVYKYLGPNAKYTIADFVEFIPSVKACQDKYQISKTHFQRLRRYNAPNKGYLFSNYKLHS</sequence>
<keyword evidence="2" id="KW-0378">Hydrolase</keyword>
<dbReference type="EMBL" id="MH725798">
    <property type="protein sequence ID" value="AYE93361.1"/>
    <property type="molecule type" value="Genomic_DNA"/>
</dbReference>
<name>A0A386TZ18_9AGAR</name>
<evidence type="ECO:0000259" key="1">
    <source>
        <dbReference type="SMART" id="SM00465"/>
    </source>
</evidence>
<dbReference type="InterPro" id="IPR035901">
    <property type="entry name" value="GIY-YIG_endonuc_sf"/>
</dbReference>
<keyword evidence="2" id="KW-0496">Mitochondrion</keyword>
<organism evidence="2">
    <name type="scientific">Termitomyces sp</name>
    <dbReference type="NCBI Taxonomy" id="1916073"/>
    <lineage>
        <taxon>Eukaryota</taxon>
        <taxon>Fungi</taxon>
        <taxon>Dikarya</taxon>
        <taxon>Basidiomycota</taxon>
        <taxon>Agaricomycotina</taxon>
        <taxon>Agaricomycetes</taxon>
        <taxon>Agaricomycetidae</taxon>
        <taxon>Agaricales</taxon>
        <taxon>Tricholomatineae</taxon>
        <taxon>Lyophyllaceae</taxon>
        <taxon>Termitomyces</taxon>
    </lineage>
</organism>
<dbReference type="GO" id="GO:0004519">
    <property type="term" value="F:endonuclease activity"/>
    <property type="evidence" value="ECO:0007669"/>
    <property type="project" value="UniProtKB-KW"/>
</dbReference>
<reference evidence="2" key="1">
    <citation type="submission" date="2018-08" db="EMBL/GenBank/DDBJ databases">
        <title>Comparative mitochondrial genomics of the basidiomycete Termitomyces.</title>
        <authorList>
            <person name="Nieuwenhuis M."/>
        </authorList>
    </citation>
    <scope>NUCLEOTIDE SEQUENCE</scope>
    <source>
        <strain evidence="2">T123</strain>
    </source>
</reference>
<evidence type="ECO:0000313" key="2">
    <source>
        <dbReference type="EMBL" id="AYE93361.1"/>
    </source>
</evidence>
<keyword evidence="2" id="KW-0540">Nuclease</keyword>
<feature type="domain" description="GIY-YIG" evidence="1">
    <location>
        <begin position="106"/>
        <end position="204"/>
    </location>
</feature>
<dbReference type="SMART" id="SM00465">
    <property type="entry name" value="GIYc"/>
    <property type="match status" value="1"/>
</dbReference>
<keyword evidence="2" id="KW-0255">Endonuclease</keyword>
<protein>
    <submittedName>
        <fullName evidence="2">GIY-YIG homing endonuclease</fullName>
    </submittedName>
</protein>
<dbReference type="Gene3D" id="3.40.1440.10">
    <property type="entry name" value="GIY-YIG endonuclease"/>
    <property type="match status" value="1"/>
</dbReference>
<dbReference type="InterPro" id="IPR000305">
    <property type="entry name" value="GIY-YIG_endonuc"/>
</dbReference>
<proteinExistence type="predicted"/>
<dbReference type="AlphaFoldDB" id="A0A386TZ18"/>
<dbReference type="SUPFAM" id="SSF82771">
    <property type="entry name" value="GIY-YIG endonuclease"/>
    <property type="match status" value="1"/>
</dbReference>
<accession>A0A386TZ18</accession>